<evidence type="ECO:0000259" key="1">
    <source>
        <dbReference type="Pfam" id="PF01636"/>
    </source>
</evidence>
<evidence type="ECO:0000313" key="3">
    <source>
        <dbReference type="Proteomes" id="UP000682713"/>
    </source>
</evidence>
<dbReference type="PANTHER" id="PTHR39179">
    <property type="entry name" value="SPORE COAT PROTEIN I"/>
    <property type="match status" value="1"/>
</dbReference>
<dbReference type="Proteomes" id="UP000682713">
    <property type="component" value="Unassembled WGS sequence"/>
</dbReference>
<comment type="caution">
    <text evidence="2">The sequence shown here is derived from an EMBL/GenBank/DDBJ whole genome shotgun (WGS) entry which is preliminary data.</text>
</comment>
<keyword evidence="3" id="KW-1185">Reference proteome</keyword>
<dbReference type="Gene3D" id="3.90.1200.10">
    <property type="match status" value="1"/>
</dbReference>
<dbReference type="RefSeq" id="WP_213110438.1">
    <property type="nucleotide sequence ID" value="NZ_JAGYPJ010000001.1"/>
</dbReference>
<dbReference type="SUPFAM" id="SSF56112">
    <property type="entry name" value="Protein kinase-like (PK-like)"/>
    <property type="match status" value="1"/>
</dbReference>
<protein>
    <submittedName>
        <fullName evidence="2">Phosphotransferase</fullName>
    </submittedName>
</protein>
<organism evidence="2 3">
    <name type="scientific">Lederbergia citrisecunda</name>
    <dbReference type="NCBI Taxonomy" id="2833583"/>
    <lineage>
        <taxon>Bacteria</taxon>
        <taxon>Bacillati</taxon>
        <taxon>Bacillota</taxon>
        <taxon>Bacilli</taxon>
        <taxon>Bacillales</taxon>
        <taxon>Bacillaceae</taxon>
        <taxon>Lederbergia</taxon>
    </lineage>
</organism>
<accession>A0A942TKD3</accession>
<dbReference type="InterPro" id="IPR002575">
    <property type="entry name" value="Aminoglycoside_PTrfase"/>
</dbReference>
<dbReference type="PANTHER" id="PTHR39179:SF3">
    <property type="entry name" value="COTS-RELATED PROTEIN"/>
    <property type="match status" value="1"/>
</dbReference>
<dbReference type="InterPro" id="IPR011009">
    <property type="entry name" value="Kinase-like_dom_sf"/>
</dbReference>
<dbReference type="InterPro" id="IPR047175">
    <property type="entry name" value="CotS-like"/>
</dbReference>
<sequence>MNKRYLKDRDGLNDRLLLFMKKNTGLPFNHIQQIKHGVWLLSTSHDIWVLKEFPSKYKLSVQIAFTKELKEIGFTKTYSFFPKIFNMEDRIYGLLQYIESSDKSSFQYDSDENIETALDTITYFHTATSKFVPSFIEYIPIFKQLSKWEKRLVDYYTCINLHRFNPAYSHLKRLAQYGSWALQQMNEHMSYFEKKPYCIIHGDVASHNFIKNKNGVLYMIDFDLISIAPPHIDILQFCNRILPSLEWNEERLFHFEKLRHLQHVRPFLAALVYPTDIFREWIFYSNVNIEEQSKKWNYIQKLTFKQYKERQAFYERIMKKIEK</sequence>
<feature type="domain" description="Aminoglycoside phosphotransferase" evidence="1">
    <location>
        <begin position="164"/>
        <end position="250"/>
    </location>
</feature>
<reference evidence="2 3" key="1">
    <citation type="submission" date="2021-05" db="EMBL/GenBank/DDBJ databases">
        <title>Novel Bacillus species.</title>
        <authorList>
            <person name="Liu G."/>
        </authorList>
    </citation>
    <scope>NUCLEOTIDE SEQUENCE [LARGE SCALE GENOMIC DNA]</scope>
    <source>
        <strain evidence="2 3">FJAT-49732</strain>
    </source>
</reference>
<dbReference type="AlphaFoldDB" id="A0A942TKD3"/>
<dbReference type="Pfam" id="PF01636">
    <property type="entry name" value="APH"/>
    <property type="match status" value="1"/>
</dbReference>
<dbReference type="GO" id="GO:0042601">
    <property type="term" value="C:endospore-forming forespore"/>
    <property type="evidence" value="ECO:0007669"/>
    <property type="project" value="TreeGrafter"/>
</dbReference>
<name>A0A942TKD3_9BACI</name>
<proteinExistence type="predicted"/>
<evidence type="ECO:0000313" key="2">
    <source>
        <dbReference type="EMBL" id="MBS4199796.1"/>
    </source>
</evidence>
<gene>
    <name evidence="2" type="ORF">KHA93_09015</name>
</gene>
<dbReference type="EMBL" id="JAGYPJ010000001">
    <property type="protein sequence ID" value="MBS4199796.1"/>
    <property type="molecule type" value="Genomic_DNA"/>
</dbReference>